<accession>C2EP84</accession>
<dbReference type="EMBL" id="ACGU01000067">
    <property type="protein sequence ID" value="EEJ71682.1"/>
    <property type="molecule type" value="Genomic_DNA"/>
</dbReference>
<dbReference type="InterPro" id="IPR014756">
    <property type="entry name" value="Ig_E-set"/>
</dbReference>
<dbReference type="RefSeq" id="WP_007125975.1">
    <property type="nucleotide sequence ID" value="NZ_AZFO01000018.1"/>
</dbReference>
<dbReference type="InterPro" id="IPR017853">
    <property type="entry name" value="GH"/>
</dbReference>
<proteinExistence type="predicted"/>
<dbReference type="Gene3D" id="3.90.400.10">
    <property type="entry name" value="Oligo-1,6-glucosidase, Domain 2"/>
    <property type="match status" value="1"/>
</dbReference>
<dbReference type="CAZy" id="GH13">
    <property type="family name" value="Glycoside Hydrolase Family 13"/>
</dbReference>
<dbReference type="InterPro" id="IPR013783">
    <property type="entry name" value="Ig-like_fold"/>
</dbReference>
<feature type="domain" description="Glycosyl hydrolase family 13 catalytic" evidence="4">
    <location>
        <begin position="143"/>
        <end position="507"/>
    </location>
</feature>
<dbReference type="SUPFAM" id="SSF81296">
    <property type="entry name" value="E set domains"/>
    <property type="match status" value="1"/>
</dbReference>
<dbReference type="GO" id="GO:0005975">
    <property type="term" value="P:carbohydrate metabolic process"/>
    <property type="evidence" value="ECO:0007669"/>
    <property type="project" value="InterPro"/>
</dbReference>
<dbReference type="eggNOG" id="COG0366">
    <property type="taxonomic scope" value="Bacteria"/>
</dbReference>
<feature type="region of interest" description="Disordered" evidence="3">
    <location>
        <begin position="152"/>
        <end position="171"/>
    </location>
</feature>
<dbReference type="CAZy" id="CBM34">
    <property type="family name" value="Carbohydrate-Binding Module Family 34"/>
</dbReference>
<dbReference type="InterPro" id="IPR045857">
    <property type="entry name" value="O16G_dom_2"/>
</dbReference>
<name>C2EP84_9LACO</name>
<evidence type="ECO:0000313" key="6">
    <source>
        <dbReference type="Proteomes" id="UP000005583"/>
    </source>
</evidence>
<dbReference type="CDD" id="cd02857">
    <property type="entry name" value="E_set_CDase_PDE_N"/>
    <property type="match status" value="1"/>
</dbReference>
<dbReference type="HOGENOM" id="CLU_006462_6_2_9"/>
<dbReference type="Pfam" id="PF00128">
    <property type="entry name" value="Alpha-amylase"/>
    <property type="match status" value="1"/>
</dbReference>
<keyword evidence="1 5" id="KW-0378">Hydrolase</keyword>
<protein>
    <submittedName>
        <fullName evidence="5">Alpha amylase, catalytic domain protein</fullName>
        <ecNumber evidence="5">3.2.1.135</ecNumber>
    </submittedName>
</protein>
<evidence type="ECO:0000259" key="4">
    <source>
        <dbReference type="SMART" id="SM00642"/>
    </source>
</evidence>
<dbReference type="Pfam" id="PF02903">
    <property type="entry name" value="Alpha-amylase_N"/>
    <property type="match status" value="1"/>
</dbReference>
<keyword evidence="6" id="KW-1185">Reference proteome</keyword>
<dbReference type="SMART" id="SM00642">
    <property type="entry name" value="Aamy"/>
    <property type="match status" value="1"/>
</dbReference>
<dbReference type="OrthoDB" id="9805159at2"/>
<dbReference type="CDD" id="cd11338">
    <property type="entry name" value="AmyAc_CMD"/>
    <property type="match status" value="1"/>
</dbReference>
<evidence type="ECO:0000256" key="1">
    <source>
        <dbReference type="ARBA" id="ARBA00022801"/>
    </source>
</evidence>
<dbReference type="Gene3D" id="2.60.40.10">
    <property type="entry name" value="Immunoglobulins"/>
    <property type="match status" value="1"/>
</dbReference>
<dbReference type="InterPro" id="IPR004185">
    <property type="entry name" value="Glyco_hydro_13_lg-like_dom"/>
</dbReference>
<dbReference type="SUPFAM" id="SSF51445">
    <property type="entry name" value="(Trans)glycosidases"/>
    <property type="match status" value="1"/>
</dbReference>
<dbReference type="PATRIC" id="fig|525365.8.peg.554"/>
<dbReference type="AlphaFoldDB" id="C2EP84"/>
<dbReference type="STRING" id="525365.HMPREF0548_1480"/>
<sequence>MQLAALKHRTESEDSFVVDPTHVRVRFHSAKNDVEKIIVHYCDNYLPLKHAKTVEMEKIGEGQVEDHWGVHWGVTLEAPFHRLKYTFEVIGKDGTSVVVGDRAISSDIEEALMEDGSYFKVPYCHEIDMTKTPEWVRHTVWYQIFPERFANGDKSNDPKGTKPWNPNDHPGREDFYGGDLQGVLDHLDYLKKLGINGIYFCPIFKAHSNHKYDTIDYLQVDPDFGDKDLFAKVVNEAHARGMKVMLDAVFNHLGDHSMQWQDVVKNGPSSRFASWFHINEYPVEPYRDPSKGEGNPQYDTFAFEKHMPKLNTANPEVQDFLLEIATYWVKYFDIDAWRLDVANEVDHHFWKKFHKAVTDIKPDFYIVGEVWHSARPWLNGDEFTGVMNYPYTLQIEDHFFKHKLTAEQMTRRLTDQLMKYRDSTNAAMMNMLDSHDTARILTVAHGDQDLALQALTFEFMQKGSPCIYYGTEMGMTGGNDPDCRKPMDWSKEDGPVWQRVHNLIKFRLDHDETFGKGKIKLRVTENGLIEVDREGKENIHAYFNTTNQPVNIDCENTFSQGYENSQLAPKGFVVSVQ</sequence>
<dbReference type="EC" id="3.2.1.135" evidence="5"/>
<comment type="caution">
    <text evidence="5">The sequence shown here is derived from an EMBL/GenBank/DDBJ whole genome shotgun (WGS) entry which is preliminary data.</text>
</comment>
<dbReference type="Proteomes" id="UP000005583">
    <property type="component" value="Unassembled WGS sequence"/>
</dbReference>
<evidence type="ECO:0000313" key="5">
    <source>
        <dbReference type="EMBL" id="EEJ71682.1"/>
    </source>
</evidence>
<evidence type="ECO:0000256" key="2">
    <source>
        <dbReference type="ARBA" id="ARBA00023295"/>
    </source>
</evidence>
<keyword evidence="2 5" id="KW-0326">Glycosidase</keyword>
<dbReference type="InterPro" id="IPR006047">
    <property type="entry name" value="GH13_cat_dom"/>
</dbReference>
<evidence type="ECO:0000256" key="3">
    <source>
        <dbReference type="SAM" id="MobiDB-lite"/>
    </source>
</evidence>
<dbReference type="Gene3D" id="3.20.20.80">
    <property type="entry name" value="Glycosidases"/>
    <property type="match status" value="1"/>
</dbReference>
<gene>
    <name evidence="5" type="primary">nplT</name>
    <name evidence="5" type="ORF">HMPREF0548_1480</name>
</gene>
<reference evidence="5 6" key="1">
    <citation type="submission" date="2009-01" db="EMBL/GenBank/DDBJ databases">
        <authorList>
            <person name="Qin X."/>
            <person name="Bachman B."/>
            <person name="Battles P."/>
            <person name="Bell A."/>
            <person name="Bess C."/>
            <person name="Bickham C."/>
            <person name="Chaboub L."/>
            <person name="Chen D."/>
            <person name="Coyle M."/>
            <person name="Deiros D.R."/>
            <person name="Dinh H."/>
            <person name="Forbes L."/>
            <person name="Fowler G."/>
            <person name="Francisco L."/>
            <person name="Fu Q."/>
            <person name="Gubbala S."/>
            <person name="Hale W."/>
            <person name="Han Y."/>
            <person name="Hemphill L."/>
            <person name="Highlander S.K."/>
            <person name="Hirani K."/>
            <person name="Hogues M."/>
            <person name="Jackson L."/>
            <person name="Jakkamsetti A."/>
            <person name="Javaid M."/>
            <person name="Jiang H."/>
            <person name="Korchina V."/>
            <person name="Kovar C."/>
            <person name="Lara F."/>
            <person name="Lee S."/>
            <person name="Mata R."/>
            <person name="Mathew T."/>
            <person name="Moen C."/>
            <person name="Morales K."/>
            <person name="Munidasa M."/>
            <person name="Nazareth L."/>
            <person name="Ngo R."/>
            <person name="Nguyen L."/>
            <person name="Okwuonu G."/>
            <person name="Ongeri F."/>
            <person name="Patil S."/>
            <person name="Petrosino J."/>
            <person name="Pham C."/>
            <person name="Pham P."/>
            <person name="Pu L.-L."/>
            <person name="Puazo M."/>
            <person name="Raj R."/>
            <person name="Reid J."/>
            <person name="Rouhana J."/>
            <person name="Saada N."/>
            <person name="Shang Y."/>
            <person name="Simmons D."/>
            <person name="Thornton R."/>
            <person name="Warren J."/>
            <person name="Weissenberger G."/>
            <person name="Zhang J."/>
            <person name="Zhang L."/>
            <person name="Zhou C."/>
            <person name="Zhu D."/>
            <person name="Muzny D."/>
            <person name="Worley K."/>
            <person name="Gibbs R."/>
        </authorList>
    </citation>
    <scope>NUCLEOTIDE SEQUENCE [LARGE SCALE GENOMIC DNA]</scope>
    <source>
        <strain evidence="5 6">DSM 16047</strain>
    </source>
</reference>
<organism evidence="5 6">
    <name type="scientific">Lactobacillus ultunensis DSM 16047</name>
    <dbReference type="NCBI Taxonomy" id="525365"/>
    <lineage>
        <taxon>Bacteria</taxon>
        <taxon>Bacillati</taxon>
        <taxon>Bacillota</taxon>
        <taxon>Bacilli</taxon>
        <taxon>Lactobacillales</taxon>
        <taxon>Lactobacillaceae</taxon>
        <taxon>Lactobacillus</taxon>
    </lineage>
</organism>
<dbReference type="PANTHER" id="PTHR10357:SF210">
    <property type="entry name" value="MALTODEXTRIN GLUCOSIDASE"/>
    <property type="match status" value="1"/>
</dbReference>
<dbReference type="PANTHER" id="PTHR10357">
    <property type="entry name" value="ALPHA-AMYLASE FAMILY MEMBER"/>
    <property type="match status" value="1"/>
</dbReference>
<dbReference type="GO" id="GO:0031216">
    <property type="term" value="F:neopullulanase activity"/>
    <property type="evidence" value="ECO:0007669"/>
    <property type="project" value="UniProtKB-EC"/>
</dbReference>